<sequence>MTDEQQDQPEIDYAPLTDVVNALGRGEEPPAEFNATLLDSTLVMPLRMNEEDPSASPEPLTIEAQGNKLVLCFTEPSPKLAAKVAEATQTFAPVKAALIIKGLGEGFGLLVEAEEGAVGIREADLAELKASLQ</sequence>
<evidence type="ECO:0000313" key="3">
    <source>
        <dbReference type="Proteomes" id="UP000195787"/>
    </source>
</evidence>
<dbReference type="InterPro" id="IPR009839">
    <property type="entry name" value="SseB_N"/>
</dbReference>
<evidence type="ECO:0000313" key="2">
    <source>
        <dbReference type="EMBL" id="SJM48905.1"/>
    </source>
</evidence>
<reference evidence="2 3" key="1">
    <citation type="submission" date="2017-02" db="EMBL/GenBank/DDBJ databases">
        <authorList>
            <person name="Peterson S.W."/>
        </authorList>
    </citation>
    <scope>NUCLEOTIDE SEQUENCE [LARGE SCALE GENOMIC DNA]</scope>
    <source>
        <strain evidence="2 3">LMG 22410</strain>
    </source>
</reference>
<feature type="domain" description="SseB protein N-terminal" evidence="1">
    <location>
        <begin position="22"/>
        <end position="111"/>
    </location>
</feature>
<dbReference type="RefSeq" id="WP_086990644.1">
    <property type="nucleotide sequence ID" value="NZ_FUHU01000009.1"/>
</dbReference>
<protein>
    <recommendedName>
        <fullName evidence="1">SseB protein N-terminal domain-containing protein</fullName>
    </recommendedName>
</protein>
<dbReference type="EMBL" id="FUHU01000009">
    <property type="protein sequence ID" value="SJM48905.1"/>
    <property type="molecule type" value="Genomic_DNA"/>
</dbReference>
<keyword evidence="3" id="KW-1185">Reference proteome</keyword>
<proteinExistence type="predicted"/>
<dbReference type="AlphaFoldDB" id="A0A1R4EZ50"/>
<accession>A0A1R4EZ50</accession>
<name>A0A1R4EZ50_9MICO</name>
<dbReference type="Proteomes" id="UP000195787">
    <property type="component" value="Unassembled WGS sequence"/>
</dbReference>
<gene>
    <name evidence="2" type="ORF">CZ674_01705</name>
</gene>
<dbReference type="GeneID" id="303171917"/>
<evidence type="ECO:0000259" key="1">
    <source>
        <dbReference type="Pfam" id="PF07179"/>
    </source>
</evidence>
<dbReference type="Pfam" id="PF07179">
    <property type="entry name" value="SseB"/>
    <property type="match status" value="1"/>
</dbReference>
<organism evidence="2 3">
    <name type="scientific">Agrococcus casei LMG 22410</name>
    <dbReference type="NCBI Taxonomy" id="1255656"/>
    <lineage>
        <taxon>Bacteria</taxon>
        <taxon>Bacillati</taxon>
        <taxon>Actinomycetota</taxon>
        <taxon>Actinomycetes</taxon>
        <taxon>Micrococcales</taxon>
        <taxon>Microbacteriaceae</taxon>
        <taxon>Agrococcus</taxon>
    </lineage>
</organism>